<proteinExistence type="predicted"/>
<feature type="compositionally biased region" description="Low complexity" evidence="6">
    <location>
        <begin position="1096"/>
        <end position="1111"/>
    </location>
</feature>
<feature type="compositionally biased region" description="Low complexity" evidence="6">
    <location>
        <begin position="379"/>
        <end position="402"/>
    </location>
</feature>
<feature type="compositionally biased region" description="Low complexity" evidence="6">
    <location>
        <begin position="1264"/>
        <end position="1329"/>
    </location>
</feature>
<feature type="compositionally biased region" description="Polar residues" evidence="6">
    <location>
        <begin position="1238"/>
        <end position="1263"/>
    </location>
</feature>
<sequence>MPPSVSSISTEQPSGSASTGSTATITASTTSSIAPTETGTASSQSGTESTSGATTKKPNNVTVCDRPGYYPDPTRCDKFYRCDDNGNGFSVFYFNCGPGTIWDPSINTCNYADAVYPPRNCTMPPSVSSISTEQPSGSASTGSTATITASTTSSIAPTETGTASSQSGTESTSGATTKKPNNVTVCDRPGYYPDPTRCDKFYRCDDNGNGFSVFYFNCGPGTIWDPSINTCNYADAVYPPRNCTMPPSVSSISTEQPSGSASTGSTATITASTTSSIAPTETGTASSQSGTESTSGATTKKPNNVTVCDRPGYYPDPTRCDKFYRCDDNGNGFSVFYFNCGPGTIWDPSINTCNYADAVYPPRNCTMPPSVSSISTEQPSGSASTGSTATITASTTSSIAPTETGTASSQSGTESTSGATTKKPNNVTVCDRPGYYPDPTRCDKFYRCDDNGNGFSVFYFNCGPGTIWDPSINTCNYADAVYPPRNCTMPPSVSSISTEQPSGSASTGSTATITASTTSSIAPTETGTASSQSGTESTSGATTKKPNNVTVCDRPGYYPDPTRCDKFYRCDDNGNGFSVFYFNCGPGTIWDPSINTCNYADAVYPPRNCTMPPSVSSISTEQPSGSASTGSTATITASTTSSIAPTETGTASSQSGTESTSGATTKKPNNVTVCDRPGYYPDPTRCDKFYRCDDNGNGFSVFYFNCGPGTIWDPSINTCNYADAVYPPRNCTMPPSVSSISTEQPSGSASTGSTATITASTTSSIAPTETGTASSQSGTESTSGATTKKPNNVTVCDRPGYYPDPTRCDKFYRCDDNGNGFSVFYFNCGPGTIWDPSINTCNYADAVYPPRNCTMPPSVSSISTEQPSGSASTGSTATITASTTSSIAPTETGTASSQSGTESTSGATTKKPNNVTVCDRPGYYPDPTRCDKFYRCDDNGNGFSVFYFNCGPGTIWDPSIDTCNHPESVYPARNCTMPPSGSSTSTEQSSGSTSTGSTATMTDSTTSSTAPTETGTASSQSNTESTSGDITETTTKVSAQPTITDSSTSSTAPTETDTAASQSSTESTSGDVTETTTKVSAQPTITDSSTSSTAPTETDTAASQSSTESTSGDVTETTTKVSAQPTITDSSTSSTAPTETDTAASQSSTESTSGDVTETTTKVSAQPTITDSSTSSTAPTETDTAASQSSTESTSGDVTETTTKVSAQPTITDSSTSSTAPTETDTAASQSSTESTSGDVTETTTKVSAQPTITDSSTSSTAPTETDTAASQSSTESTSGDVTTEQSSGSTSTGSTATMTDSTTSSTAPTETGTASSQSSTESTSGATTKKPNNVTVCDRPGYYPDPTRCDKFYRCDDNGNGFSVFYFNCGPGTIWDPSINTCNYADAVYPPRNCTMPPSVSSISTEQPSGSASTGSTATITASTTSSIAPTETGTASSQSGTESTSGATTKKPNNVTVCDRPGYYPDPTRCDKFYRCDDNGNGFSVFYFNCGPGTIWDPSINTCNYADAVYPPRNCTMPPSVSSISTEQPSGSASTGSTATITASTTSSIAPTETGTASSQSGTESTSGATTKKPNNVTVCDRPGYYPDPTRCDKFYRCDDNGNGFSVFYFNCGPGTIWDPSIDTCNHPESVYPARNCTMPPSGSSTSTEQPSGSTSTGSTATITDSTTSSTAPTETGTASSQSSTESTSGATTKKPNNVTVCDRPGYYPDPTRCDKFYRCDDNGNGFSVFYFNCGPGTIWDPSINTCNYADAVYPPRNCTMPPSVSSISTEQPSGSASTGSTATITASTTSSIAPTETGTASSQSGTESTSGATTKKPNNVTVCDKPGYYPDPTRCDRFYECSDNGNGFDVKYYDCPIGTIFDPSIDRCNVPESVHPPRNCTMSTTTEGSSTFETTTESTSGITETATSTTGFTTGSTTDASIPTPCPIGNLTDEQIVLVCPTGFRRHPKYCNLFYQCTMENNVDIKVLVLSCPEGLIFDDQKLQCLPEDKTDQHCKGTKASARFYRRLEESSVSPIKASSEVLCPGAGHYPYKQGCSSVFYNCKQNSTDNLQGYLYKCPENFLYWSVSRRCERATQLPLCTIFGHKDKENWEERWEIPIEESNLSARSLFV</sequence>
<evidence type="ECO:0000313" key="8">
    <source>
        <dbReference type="Proteomes" id="UP000515180"/>
    </source>
</evidence>
<feature type="region of interest" description="Disordered" evidence="6">
    <location>
        <begin position="1400"/>
        <end position="1455"/>
    </location>
</feature>
<gene>
    <name evidence="9" type="primary">LOC100744995</name>
</gene>
<reference evidence="9" key="1">
    <citation type="submission" date="2025-08" db="UniProtKB">
        <authorList>
            <consortium name="RefSeq"/>
        </authorList>
    </citation>
    <scope>IDENTIFICATION</scope>
</reference>
<protein>
    <submittedName>
        <fullName evidence="9">LOW QUALITY PROTEIN: mucin-5AC</fullName>
    </submittedName>
</protein>
<evidence type="ECO:0000259" key="7">
    <source>
        <dbReference type="PROSITE" id="PS50940"/>
    </source>
</evidence>
<feature type="compositionally biased region" description="Polar residues" evidence="6">
    <location>
        <begin position="281"/>
        <end position="303"/>
    </location>
</feature>
<evidence type="ECO:0000256" key="1">
    <source>
        <dbReference type="ARBA" id="ARBA00022669"/>
    </source>
</evidence>
<accession>A0A6P8L9A6</accession>
<keyword evidence="8" id="KW-1185">Reference proteome</keyword>
<feature type="compositionally biased region" description="Polar residues" evidence="6">
    <location>
        <begin position="769"/>
        <end position="791"/>
    </location>
</feature>
<feature type="domain" description="Chitin-binding type-2" evidence="7">
    <location>
        <begin position="427"/>
        <end position="489"/>
    </location>
</feature>
<feature type="compositionally biased region" description="Polar residues" evidence="6">
    <location>
        <begin position="1555"/>
        <end position="1580"/>
    </location>
</feature>
<feature type="compositionally biased region" description="Low complexity" evidence="6">
    <location>
        <begin position="135"/>
        <end position="158"/>
    </location>
</feature>
<feature type="compositionally biased region" description="Polar residues" evidence="6">
    <location>
        <begin position="525"/>
        <end position="547"/>
    </location>
</feature>
<feature type="compositionally biased region" description="Polar residues" evidence="6">
    <location>
        <begin position="37"/>
        <end position="62"/>
    </location>
</feature>
<feature type="region of interest" description="Disordered" evidence="6">
    <location>
        <begin position="1"/>
        <end position="67"/>
    </location>
</feature>
<feature type="compositionally biased region" description="Polar residues" evidence="6">
    <location>
        <begin position="891"/>
        <end position="916"/>
    </location>
</feature>
<feature type="domain" description="Chitin-binding type-2" evidence="7">
    <location>
        <begin position="305"/>
        <end position="367"/>
    </location>
</feature>
<feature type="compositionally biased region" description="Polar residues" evidence="6">
    <location>
        <begin position="1799"/>
        <end position="1820"/>
    </location>
</feature>
<feature type="compositionally biased region" description="Low complexity" evidence="6">
    <location>
        <begin position="980"/>
        <end position="1019"/>
    </location>
</feature>
<dbReference type="Pfam" id="PF01607">
    <property type="entry name" value="CBM_14"/>
    <property type="match status" value="14"/>
</dbReference>
<dbReference type="PROSITE" id="PS50940">
    <property type="entry name" value="CHIT_BIND_II"/>
    <property type="match status" value="15"/>
</dbReference>
<dbReference type="GO" id="GO:0008061">
    <property type="term" value="F:chitin binding"/>
    <property type="evidence" value="ECO:0007669"/>
    <property type="project" value="UniProtKB-KW"/>
</dbReference>
<dbReference type="PANTHER" id="PTHR23301:SF0">
    <property type="entry name" value="CHITIN-BINDING TYPE-2 DOMAIN-CONTAINING PROTEIN-RELATED"/>
    <property type="match status" value="1"/>
</dbReference>
<feature type="domain" description="Chitin-binding type-2" evidence="7">
    <location>
        <begin position="671"/>
        <end position="733"/>
    </location>
</feature>
<dbReference type="InterPro" id="IPR051940">
    <property type="entry name" value="Chitin_bind-dev_reg"/>
</dbReference>
<feature type="compositionally biased region" description="Low complexity" evidence="6">
    <location>
        <begin position="1222"/>
        <end position="1237"/>
    </location>
</feature>
<feature type="compositionally biased region" description="Polar residues" evidence="6">
    <location>
        <begin position="1"/>
        <end position="12"/>
    </location>
</feature>
<feature type="compositionally biased region" description="Low complexity" evidence="6">
    <location>
        <begin position="1054"/>
        <end position="1069"/>
    </location>
</feature>
<feature type="compositionally biased region" description="Low complexity" evidence="6">
    <location>
        <begin position="1409"/>
        <end position="1432"/>
    </location>
</feature>
<feature type="region of interest" description="Disordered" evidence="6">
    <location>
        <begin position="1882"/>
        <end position="1921"/>
    </location>
</feature>
<feature type="domain" description="Chitin-binding type-2" evidence="7">
    <location>
        <begin position="1701"/>
        <end position="1763"/>
    </location>
</feature>
<feature type="region of interest" description="Disordered" evidence="6">
    <location>
        <begin position="492"/>
        <end position="547"/>
    </location>
</feature>
<feature type="compositionally biased region" description="Polar residues" evidence="6">
    <location>
        <begin position="1154"/>
        <end position="1179"/>
    </location>
</feature>
<dbReference type="OrthoDB" id="6020543at2759"/>
<feature type="compositionally biased region" description="Low complexity" evidence="6">
    <location>
        <begin position="257"/>
        <end position="280"/>
    </location>
</feature>
<feature type="compositionally biased region" description="Polar residues" evidence="6">
    <location>
        <begin position="1070"/>
        <end position="1095"/>
    </location>
</feature>
<feature type="domain" description="Chitin-binding type-2" evidence="7">
    <location>
        <begin position="2024"/>
        <end position="2085"/>
    </location>
</feature>
<keyword evidence="3" id="KW-0677">Repeat</keyword>
<feature type="domain" description="Chitin-binding type-2" evidence="7">
    <location>
        <begin position="549"/>
        <end position="611"/>
    </location>
</feature>
<feature type="domain" description="Chitin-binding type-2" evidence="7">
    <location>
        <begin position="915"/>
        <end position="977"/>
    </location>
</feature>
<feature type="compositionally biased region" description="Low complexity" evidence="6">
    <location>
        <begin position="1642"/>
        <end position="1695"/>
    </location>
</feature>
<feature type="compositionally biased region" description="Low complexity" evidence="6">
    <location>
        <begin position="13"/>
        <end position="36"/>
    </location>
</feature>
<feature type="domain" description="Chitin-binding type-2" evidence="7">
    <location>
        <begin position="1335"/>
        <end position="1397"/>
    </location>
</feature>
<feature type="region of interest" description="Disordered" evidence="6">
    <location>
        <begin position="370"/>
        <end position="429"/>
    </location>
</feature>
<feature type="compositionally biased region" description="Polar residues" evidence="6">
    <location>
        <begin position="647"/>
        <end position="672"/>
    </location>
</feature>
<feature type="domain" description="Chitin-binding type-2" evidence="7">
    <location>
        <begin position="793"/>
        <end position="855"/>
    </location>
</feature>
<dbReference type="InterPro" id="IPR036508">
    <property type="entry name" value="Chitin-bd_dom_sf"/>
</dbReference>
<feature type="region of interest" description="Disordered" evidence="6">
    <location>
        <begin position="126"/>
        <end position="186"/>
    </location>
</feature>
<feature type="domain" description="Chitin-binding type-2" evidence="7">
    <location>
        <begin position="1940"/>
        <end position="2000"/>
    </location>
</feature>
<feature type="compositionally biased region" description="Polar residues" evidence="6">
    <location>
        <begin position="403"/>
        <end position="428"/>
    </location>
</feature>
<feature type="compositionally biased region" description="Polar residues" evidence="6">
    <location>
        <begin position="1196"/>
        <end position="1221"/>
    </location>
</feature>
<keyword evidence="1" id="KW-0147">Chitin-binding</keyword>
<name>A0A6P8L9A6_BOMIM</name>
<feature type="compositionally biased region" description="Low complexity" evidence="6">
    <location>
        <begin position="623"/>
        <end position="646"/>
    </location>
</feature>
<dbReference type="RefSeq" id="XP_033178338.1">
    <property type="nucleotide sequence ID" value="XM_033322447.1"/>
</dbReference>
<feature type="compositionally biased region" description="Polar residues" evidence="6">
    <location>
        <begin position="159"/>
        <end position="184"/>
    </location>
</feature>
<feature type="compositionally biased region" description="Polar residues" evidence="6">
    <location>
        <begin position="1112"/>
        <end position="1137"/>
    </location>
</feature>
<evidence type="ECO:0000256" key="6">
    <source>
        <dbReference type="SAM" id="MobiDB-lite"/>
    </source>
</evidence>
<dbReference type="SMART" id="SM00494">
    <property type="entry name" value="ChtBD2"/>
    <property type="match status" value="15"/>
</dbReference>
<feature type="compositionally biased region" description="Low complexity" evidence="6">
    <location>
        <begin position="501"/>
        <end position="524"/>
    </location>
</feature>
<feature type="domain" description="Chitin-binding type-2" evidence="7">
    <location>
        <begin position="61"/>
        <end position="123"/>
    </location>
</feature>
<feature type="region of interest" description="Disordered" evidence="6">
    <location>
        <begin position="1766"/>
        <end position="1820"/>
    </location>
</feature>
<feature type="compositionally biased region" description="Low complexity" evidence="6">
    <location>
        <begin position="1775"/>
        <end position="1798"/>
    </location>
</feature>
<feature type="compositionally biased region" description="Low complexity" evidence="6">
    <location>
        <begin position="745"/>
        <end position="768"/>
    </location>
</feature>
<dbReference type="GO" id="GO:0005576">
    <property type="term" value="C:extracellular region"/>
    <property type="evidence" value="ECO:0007669"/>
    <property type="project" value="InterPro"/>
</dbReference>
<feature type="compositionally biased region" description="Low complexity" evidence="6">
    <location>
        <begin position="1531"/>
        <end position="1554"/>
    </location>
</feature>
<keyword evidence="2" id="KW-0732">Signal</keyword>
<feature type="domain" description="Chitin-binding type-2" evidence="7">
    <location>
        <begin position="183"/>
        <end position="245"/>
    </location>
</feature>
<evidence type="ECO:0000313" key="9">
    <source>
        <dbReference type="RefSeq" id="XP_033178338.1"/>
    </source>
</evidence>
<feature type="region of interest" description="Disordered" evidence="6">
    <location>
        <begin position="974"/>
        <end position="1342"/>
    </location>
</feature>
<keyword evidence="5" id="KW-0325">Glycoprotein</keyword>
<feature type="domain" description="Chitin-binding type-2" evidence="7">
    <location>
        <begin position="1457"/>
        <end position="1519"/>
    </location>
</feature>
<dbReference type="Gene3D" id="2.170.140.10">
    <property type="entry name" value="Chitin binding domain"/>
    <property type="match status" value="14"/>
</dbReference>
<feature type="region of interest" description="Disordered" evidence="6">
    <location>
        <begin position="1522"/>
        <end position="1582"/>
    </location>
</feature>
<feature type="domain" description="Chitin-binding type-2" evidence="7">
    <location>
        <begin position="1579"/>
        <end position="1641"/>
    </location>
</feature>
<dbReference type="SUPFAM" id="SSF57625">
    <property type="entry name" value="Invertebrate chitin-binding proteins"/>
    <property type="match status" value="14"/>
</dbReference>
<keyword evidence="4" id="KW-1015">Disulfide bond</keyword>
<evidence type="ECO:0000256" key="3">
    <source>
        <dbReference type="ARBA" id="ARBA00022737"/>
    </source>
</evidence>
<feature type="compositionally biased region" description="Polar residues" evidence="6">
    <location>
        <begin position="1433"/>
        <end position="1455"/>
    </location>
</feature>
<feature type="region of interest" description="Disordered" evidence="6">
    <location>
        <begin position="248"/>
        <end position="303"/>
    </location>
</feature>
<dbReference type="Proteomes" id="UP000515180">
    <property type="component" value="Unplaced"/>
</dbReference>
<feature type="compositionally biased region" description="Low complexity" evidence="6">
    <location>
        <begin position="1884"/>
        <end position="1921"/>
    </location>
</feature>
<dbReference type="GeneID" id="100744995"/>
<evidence type="ECO:0000256" key="4">
    <source>
        <dbReference type="ARBA" id="ARBA00023157"/>
    </source>
</evidence>
<feature type="region of interest" description="Disordered" evidence="6">
    <location>
        <begin position="1638"/>
        <end position="1704"/>
    </location>
</feature>
<evidence type="ECO:0000256" key="2">
    <source>
        <dbReference type="ARBA" id="ARBA00022729"/>
    </source>
</evidence>
<dbReference type="PANTHER" id="PTHR23301">
    <property type="entry name" value="CHITIN BINDING PERITROPHIN-A"/>
    <property type="match status" value="1"/>
</dbReference>
<feature type="compositionally biased region" description="Polar residues" evidence="6">
    <location>
        <begin position="1020"/>
        <end position="1053"/>
    </location>
</feature>
<feature type="region of interest" description="Disordered" evidence="6">
    <location>
        <begin position="858"/>
        <end position="918"/>
    </location>
</feature>
<feature type="region of interest" description="Disordered" evidence="6">
    <location>
        <begin position="736"/>
        <end position="791"/>
    </location>
</feature>
<feature type="compositionally biased region" description="Low complexity" evidence="6">
    <location>
        <begin position="867"/>
        <end position="890"/>
    </location>
</feature>
<feature type="domain" description="Chitin-binding type-2" evidence="7">
    <location>
        <begin position="1823"/>
        <end position="1885"/>
    </location>
</feature>
<feature type="region of interest" description="Disordered" evidence="6">
    <location>
        <begin position="614"/>
        <end position="674"/>
    </location>
</feature>
<feature type="compositionally biased region" description="Low complexity" evidence="6">
    <location>
        <begin position="1138"/>
        <end position="1153"/>
    </location>
</feature>
<evidence type="ECO:0000256" key="5">
    <source>
        <dbReference type="ARBA" id="ARBA00023180"/>
    </source>
</evidence>
<organism evidence="8 9">
    <name type="scientific">Bombus impatiens</name>
    <name type="common">Bumblebee</name>
    <dbReference type="NCBI Taxonomy" id="132113"/>
    <lineage>
        <taxon>Eukaryota</taxon>
        <taxon>Metazoa</taxon>
        <taxon>Ecdysozoa</taxon>
        <taxon>Arthropoda</taxon>
        <taxon>Hexapoda</taxon>
        <taxon>Insecta</taxon>
        <taxon>Pterygota</taxon>
        <taxon>Neoptera</taxon>
        <taxon>Endopterygota</taxon>
        <taxon>Hymenoptera</taxon>
        <taxon>Apocrita</taxon>
        <taxon>Aculeata</taxon>
        <taxon>Apoidea</taxon>
        <taxon>Anthophila</taxon>
        <taxon>Apidae</taxon>
        <taxon>Bombus</taxon>
        <taxon>Pyrobombus</taxon>
    </lineage>
</organism>
<feature type="compositionally biased region" description="Low complexity" evidence="6">
    <location>
        <begin position="1180"/>
        <end position="1195"/>
    </location>
</feature>
<dbReference type="InterPro" id="IPR002557">
    <property type="entry name" value="Chitin-bd_dom"/>
</dbReference>